<name>A0ABT4M7M2_9NOCA</name>
<comment type="similarity">
    <text evidence="1">Belongs to the WXG100 family.</text>
</comment>
<dbReference type="NCBIfam" id="TIGR03930">
    <property type="entry name" value="WXG100_ESAT6"/>
    <property type="match status" value="1"/>
</dbReference>
<evidence type="ECO:0000313" key="2">
    <source>
        <dbReference type="EMBL" id="MCZ4516945.1"/>
    </source>
</evidence>
<comment type="caution">
    <text evidence="2">The sequence shown here is derived from an EMBL/GenBank/DDBJ whole genome shotgun (WGS) entry which is preliminary data.</text>
</comment>
<sequence>MPALGSDAFKIDLQQLDSAIASMQEFTDDTSEILEQVSNTVAALRVNWTGIGSDAYQDAQDRWVRGARDMTDNVTELREVAKTAHANYSNAIDANTSMWLM</sequence>
<dbReference type="SUPFAM" id="SSF140453">
    <property type="entry name" value="EsxAB dimer-like"/>
    <property type="match status" value="1"/>
</dbReference>
<gene>
    <name evidence="2" type="ORF">O4220_00345</name>
</gene>
<dbReference type="Proteomes" id="UP001081071">
    <property type="component" value="Unassembled WGS sequence"/>
</dbReference>
<evidence type="ECO:0000256" key="1">
    <source>
        <dbReference type="RuleBase" id="RU362001"/>
    </source>
</evidence>
<dbReference type="EMBL" id="JAPWIJ010000001">
    <property type="protein sequence ID" value="MCZ4516945.1"/>
    <property type="molecule type" value="Genomic_DNA"/>
</dbReference>
<evidence type="ECO:0000313" key="3">
    <source>
        <dbReference type="Proteomes" id="UP001081071"/>
    </source>
</evidence>
<reference evidence="2" key="1">
    <citation type="submission" date="2022-12" db="EMBL/GenBank/DDBJ databases">
        <authorList>
            <person name="Krivoruchko A.V."/>
            <person name="Elkin A."/>
        </authorList>
    </citation>
    <scope>NUCLEOTIDE SEQUENCE</scope>
    <source>
        <strain evidence="2">IEGM 1391</strain>
    </source>
</reference>
<dbReference type="RefSeq" id="WP_269601585.1">
    <property type="nucleotide sequence ID" value="NZ_JAPWIJ010000001.1"/>
</dbReference>
<dbReference type="Pfam" id="PF06013">
    <property type="entry name" value="WXG100"/>
    <property type="match status" value="1"/>
</dbReference>
<accession>A0ABT4M7M2</accession>
<organism evidence="2 3">
    <name type="scientific">Rhodococcus ruber</name>
    <dbReference type="NCBI Taxonomy" id="1830"/>
    <lineage>
        <taxon>Bacteria</taxon>
        <taxon>Bacillati</taxon>
        <taxon>Actinomycetota</taxon>
        <taxon>Actinomycetes</taxon>
        <taxon>Mycobacteriales</taxon>
        <taxon>Nocardiaceae</taxon>
        <taxon>Rhodococcus</taxon>
    </lineage>
</organism>
<dbReference type="Gene3D" id="1.10.287.1060">
    <property type="entry name" value="ESAT-6-like"/>
    <property type="match status" value="1"/>
</dbReference>
<keyword evidence="3" id="KW-1185">Reference proteome</keyword>
<dbReference type="InterPro" id="IPR010310">
    <property type="entry name" value="T7SS_ESAT-6-like"/>
</dbReference>
<dbReference type="InterPro" id="IPR036689">
    <property type="entry name" value="ESAT-6-like_sf"/>
</dbReference>
<proteinExistence type="inferred from homology"/>
<protein>
    <recommendedName>
        <fullName evidence="1">ESAT-6-like protein</fullName>
    </recommendedName>
</protein>